<protein>
    <submittedName>
        <fullName evidence="1">Uncharacterized protein</fullName>
    </submittedName>
</protein>
<dbReference type="RefSeq" id="WP_134425393.1">
    <property type="nucleotide sequence ID" value="NZ_SOHA01000039.1"/>
</dbReference>
<evidence type="ECO:0000313" key="1">
    <source>
        <dbReference type="EMBL" id="TFD27523.1"/>
    </source>
</evidence>
<dbReference type="Proteomes" id="UP000297472">
    <property type="component" value="Unassembled WGS sequence"/>
</dbReference>
<proteinExistence type="predicted"/>
<keyword evidence="2" id="KW-1185">Reference proteome</keyword>
<reference evidence="1 2" key="1">
    <citation type="submission" date="2019-03" db="EMBL/GenBank/DDBJ databases">
        <title>Genomics of glacier-inhabiting Cryobacterium strains.</title>
        <authorList>
            <person name="Liu Q."/>
            <person name="Xin Y.-H."/>
        </authorList>
    </citation>
    <scope>NUCLEOTIDE SEQUENCE [LARGE SCALE GENOMIC DNA]</scope>
    <source>
        <strain evidence="1 2">TMT1-51</strain>
    </source>
</reference>
<comment type="caution">
    <text evidence="1">The sequence shown here is derived from an EMBL/GenBank/DDBJ whole genome shotgun (WGS) entry which is preliminary data.</text>
</comment>
<accession>A0A4Y8JST6</accession>
<dbReference type="OrthoDB" id="5121507at2"/>
<organism evidence="1 2">
    <name type="scientific">Cryobacterium cryoconiti</name>
    <dbReference type="NCBI Taxonomy" id="1259239"/>
    <lineage>
        <taxon>Bacteria</taxon>
        <taxon>Bacillati</taxon>
        <taxon>Actinomycetota</taxon>
        <taxon>Actinomycetes</taxon>
        <taxon>Micrococcales</taxon>
        <taxon>Microbacteriaceae</taxon>
        <taxon>Cryobacterium</taxon>
    </lineage>
</organism>
<dbReference type="AlphaFoldDB" id="A0A4Y8JST6"/>
<gene>
    <name evidence="1" type="ORF">E3T49_13355</name>
</gene>
<dbReference type="EMBL" id="SOHA01000039">
    <property type="protein sequence ID" value="TFD27523.1"/>
    <property type="molecule type" value="Genomic_DNA"/>
</dbReference>
<name>A0A4Y8JST6_9MICO</name>
<sequence>MSSITEKIAAAKAAPKTTLDVTVSLLRDLAEKRAELTAELATAKEANDDRLSAPTAASVVQEKLDEILAEEADSLVTLRFTRLPGDEWTKLTRLCPPDPNSLLDQFYKYSLDEVCKLAAKFVHADGTVYGHVVNGDDLEVPVVHRKTKSNPNPTDEWQDIFTATSGPEFSSIVDALYALNVYGPSERLLELKKVSASLTA</sequence>
<evidence type="ECO:0000313" key="2">
    <source>
        <dbReference type="Proteomes" id="UP000297472"/>
    </source>
</evidence>